<keyword evidence="3" id="KW-1185">Reference proteome</keyword>
<sequence length="54" mass="5423">MSVVVLVLLIAALVTAVGLLVTMFLKDKPLYGAVGLGLLAGPGALLALAYLPMA</sequence>
<feature type="transmembrane region" description="Helical" evidence="1">
    <location>
        <begin position="30"/>
        <end position="51"/>
    </location>
</feature>
<keyword evidence="1" id="KW-0472">Membrane</keyword>
<evidence type="ECO:0008006" key="4">
    <source>
        <dbReference type="Google" id="ProtNLM"/>
    </source>
</evidence>
<keyword evidence="1" id="KW-1133">Transmembrane helix</keyword>
<dbReference type="RefSeq" id="WP_310307000.1">
    <property type="nucleotide sequence ID" value="NZ_BAAAXB010000001.1"/>
</dbReference>
<evidence type="ECO:0000313" key="2">
    <source>
        <dbReference type="EMBL" id="MDR6594012.1"/>
    </source>
</evidence>
<name>A0ABU1PTP4_9PSEU</name>
<keyword evidence="1" id="KW-0812">Transmembrane</keyword>
<dbReference type="EMBL" id="JAVDSG010000001">
    <property type="protein sequence ID" value="MDR6594012.1"/>
    <property type="molecule type" value="Genomic_DNA"/>
</dbReference>
<accession>A0ABU1PTP4</accession>
<comment type="caution">
    <text evidence="2">The sequence shown here is derived from an EMBL/GenBank/DDBJ whole genome shotgun (WGS) entry which is preliminary data.</text>
</comment>
<gene>
    <name evidence="2" type="ORF">J2S66_002396</name>
</gene>
<dbReference type="Proteomes" id="UP001268819">
    <property type="component" value="Unassembled WGS sequence"/>
</dbReference>
<organism evidence="2 3">
    <name type="scientific">Saccharothrix longispora</name>
    <dbReference type="NCBI Taxonomy" id="33920"/>
    <lineage>
        <taxon>Bacteria</taxon>
        <taxon>Bacillati</taxon>
        <taxon>Actinomycetota</taxon>
        <taxon>Actinomycetes</taxon>
        <taxon>Pseudonocardiales</taxon>
        <taxon>Pseudonocardiaceae</taxon>
        <taxon>Saccharothrix</taxon>
    </lineage>
</organism>
<protein>
    <recommendedName>
        <fullName evidence="4">Secreted protein with PEP-CTERM sorting signal</fullName>
    </recommendedName>
</protein>
<reference evidence="2 3" key="1">
    <citation type="submission" date="2023-07" db="EMBL/GenBank/DDBJ databases">
        <title>Sequencing the genomes of 1000 actinobacteria strains.</title>
        <authorList>
            <person name="Klenk H.-P."/>
        </authorList>
    </citation>
    <scope>NUCLEOTIDE SEQUENCE [LARGE SCALE GENOMIC DNA]</scope>
    <source>
        <strain evidence="2 3">DSM 43749</strain>
    </source>
</reference>
<proteinExistence type="predicted"/>
<evidence type="ECO:0000256" key="1">
    <source>
        <dbReference type="SAM" id="Phobius"/>
    </source>
</evidence>
<evidence type="ECO:0000313" key="3">
    <source>
        <dbReference type="Proteomes" id="UP001268819"/>
    </source>
</evidence>